<feature type="transmembrane region" description="Helical" evidence="4">
    <location>
        <begin position="70"/>
        <end position="91"/>
    </location>
</feature>
<dbReference type="SUPFAM" id="SSF64268">
    <property type="entry name" value="PX domain"/>
    <property type="match status" value="1"/>
</dbReference>
<dbReference type="PROSITE" id="PS51207">
    <property type="entry name" value="PXA"/>
    <property type="match status" value="1"/>
</dbReference>
<dbReference type="FunFam" id="3.30.1520.10:FF:000065">
    <property type="entry name" value="PX domain protein (AFU_orthologue AFUA_2G07450)"/>
    <property type="match status" value="1"/>
</dbReference>
<organism evidence="7 8">
    <name type="scientific">Cadophora malorum</name>
    <dbReference type="NCBI Taxonomy" id="108018"/>
    <lineage>
        <taxon>Eukaryota</taxon>
        <taxon>Fungi</taxon>
        <taxon>Dikarya</taxon>
        <taxon>Ascomycota</taxon>
        <taxon>Pezizomycotina</taxon>
        <taxon>Leotiomycetes</taxon>
        <taxon>Helotiales</taxon>
        <taxon>Ploettnerulaceae</taxon>
        <taxon>Cadophora</taxon>
    </lineage>
</organism>
<dbReference type="Pfam" id="PF00787">
    <property type="entry name" value="PX"/>
    <property type="match status" value="1"/>
</dbReference>
<dbReference type="OrthoDB" id="41200at2759"/>
<dbReference type="InterPro" id="IPR003114">
    <property type="entry name" value="Phox_assoc"/>
</dbReference>
<protein>
    <recommendedName>
        <fullName evidence="9">PXA domain-containing protein</fullName>
    </recommendedName>
</protein>
<dbReference type="InterPro" id="IPR036871">
    <property type="entry name" value="PX_dom_sf"/>
</dbReference>
<evidence type="ECO:0000259" key="6">
    <source>
        <dbReference type="PROSITE" id="PS51207"/>
    </source>
</evidence>
<comment type="similarity">
    <text evidence="1">Belongs to the sorting nexin family.</text>
</comment>
<feature type="region of interest" description="Disordered" evidence="3">
    <location>
        <begin position="338"/>
        <end position="357"/>
    </location>
</feature>
<evidence type="ECO:0000313" key="8">
    <source>
        <dbReference type="Proteomes" id="UP000664132"/>
    </source>
</evidence>
<evidence type="ECO:0000256" key="4">
    <source>
        <dbReference type="SAM" id="Phobius"/>
    </source>
</evidence>
<evidence type="ECO:0000256" key="2">
    <source>
        <dbReference type="SAM" id="Coils"/>
    </source>
</evidence>
<comment type="caution">
    <text evidence="7">The sequence shown here is derived from an EMBL/GenBank/DDBJ whole genome shotgun (WGS) entry which is preliminary data.</text>
</comment>
<dbReference type="Gene3D" id="3.30.1520.10">
    <property type="entry name" value="Phox-like domain"/>
    <property type="match status" value="1"/>
</dbReference>
<dbReference type="PROSITE" id="PS50195">
    <property type="entry name" value="PX"/>
    <property type="match status" value="1"/>
</dbReference>
<feature type="domain" description="PXA" evidence="6">
    <location>
        <begin position="146"/>
        <end position="327"/>
    </location>
</feature>
<dbReference type="Pfam" id="PF02194">
    <property type="entry name" value="PXA"/>
    <property type="match status" value="1"/>
</dbReference>
<feature type="compositionally biased region" description="Polar residues" evidence="3">
    <location>
        <begin position="769"/>
        <end position="790"/>
    </location>
</feature>
<evidence type="ECO:0000259" key="5">
    <source>
        <dbReference type="PROSITE" id="PS50195"/>
    </source>
</evidence>
<keyword evidence="4" id="KW-1133">Transmembrane helix</keyword>
<dbReference type="Pfam" id="PF08628">
    <property type="entry name" value="Nexin_C"/>
    <property type="match status" value="1"/>
</dbReference>
<dbReference type="CDD" id="cd06093">
    <property type="entry name" value="PX_domain"/>
    <property type="match status" value="1"/>
</dbReference>
<feature type="region of interest" description="Disordered" evidence="3">
    <location>
        <begin position="1"/>
        <end position="35"/>
    </location>
</feature>
<feature type="compositionally biased region" description="Polar residues" evidence="3">
    <location>
        <begin position="739"/>
        <end position="756"/>
    </location>
</feature>
<evidence type="ECO:0000313" key="7">
    <source>
        <dbReference type="EMBL" id="KAG4419801.1"/>
    </source>
</evidence>
<dbReference type="EMBL" id="JAFJYH010000097">
    <property type="protein sequence ID" value="KAG4419801.1"/>
    <property type="molecule type" value="Genomic_DNA"/>
</dbReference>
<dbReference type="GO" id="GO:0035091">
    <property type="term" value="F:phosphatidylinositol binding"/>
    <property type="evidence" value="ECO:0007669"/>
    <property type="project" value="InterPro"/>
</dbReference>
<feature type="coiled-coil region" evidence="2">
    <location>
        <begin position="369"/>
        <end position="410"/>
    </location>
</feature>
<evidence type="ECO:0000256" key="1">
    <source>
        <dbReference type="ARBA" id="ARBA00010883"/>
    </source>
</evidence>
<evidence type="ECO:0008006" key="9">
    <source>
        <dbReference type="Google" id="ProtNLM"/>
    </source>
</evidence>
<dbReference type="InterPro" id="IPR013937">
    <property type="entry name" value="Sorting_nexin_C"/>
</dbReference>
<feature type="region of interest" description="Disordered" evidence="3">
    <location>
        <begin position="434"/>
        <end position="471"/>
    </location>
</feature>
<dbReference type="AlphaFoldDB" id="A0A8H7W6W6"/>
<feature type="compositionally biased region" description="Polar residues" evidence="3">
    <location>
        <begin position="865"/>
        <end position="879"/>
    </location>
</feature>
<keyword evidence="4" id="KW-0812">Transmembrane</keyword>
<keyword evidence="8" id="KW-1185">Reference proteome</keyword>
<feature type="compositionally biased region" description="Low complexity" evidence="3">
    <location>
        <begin position="880"/>
        <end position="897"/>
    </location>
</feature>
<feature type="domain" description="PX" evidence="5">
    <location>
        <begin position="551"/>
        <end position="667"/>
    </location>
</feature>
<accession>A0A8H7W6W6</accession>
<dbReference type="Proteomes" id="UP000664132">
    <property type="component" value="Unassembled WGS sequence"/>
</dbReference>
<reference evidence="7" key="1">
    <citation type="submission" date="2021-02" db="EMBL/GenBank/DDBJ databases">
        <title>Genome sequence Cadophora malorum strain M34.</title>
        <authorList>
            <person name="Stefanovic E."/>
            <person name="Vu D."/>
            <person name="Scully C."/>
            <person name="Dijksterhuis J."/>
            <person name="Roader J."/>
            <person name="Houbraken J."/>
        </authorList>
    </citation>
    <scope>NUCLEOTIDE SEQUENCE</scope>
    <source>
        <strain evidence="7">M34</strain>
    </source>
</reference>
<dbReference type="InterPro" id="IPR001683">
    <property type="entry name" value="PX_dom"/>
</dbReference>
<feature type="compositionally biased region" description="Low complexity" evidence="3">
    <location>
        <begin position="801"/>
        <end position="827"/>
    </location>
</feature>
<dbReference type="PANTHER" id="PTHR22775:SF47">
    <property type="entry name" value="MEIOTICALLY UP-REGULATED GENE 122 PROTEIN"/>
    <property type="match status" value="1"/>
</dbReference>
<name>A0A8H7W6W6_9HELO</name>
<keyword evidence="4" id="KW-0472">Membrane</keyword>
<sequence>MKGTSSVEMNHDEGAVTLPNAPEHATSSVPTSPIPADVDLTTRTLRFLSTASPETIGGIAVGLAASTYLILGRLGLLLIGAVGGIVLHVAWERQGHAAGSMEEIRREKGLDVVKRLLDMRDALESEVDDGTAKDDRLIENSFECFRPETAAALNELVDAVIRDYVKWWYQPVLPADESFPRASRTTLTRFILAISQHLSRKRHADTFLDFLTNSSSIVIVFLSELSTAISASDGNIPPAEAVHAYLLAHPASNLANILNEKQQSKKFKMVAEDVLQNFLEKSMYDCDPARLFLREVLGGLVLQMTLTSCSKPEWINGWIVYLLEDGEPDLSQAIDAGMGDRSSDDSQGGPFHDIDGNVGNIGLVKPSMVERQNLEMKGHKKRLSKAEEAMEEAMEEAQRLSQLIADEDAKRLHSQGNPLKDAPEALVAAVEQTASSLRLDTSPVTTRENGGSPHTEQKLPHSALKSSQTVPSLDNKAIEPITPVLQKTAAQPQLQDILSSRQSATPPVPHHIPAFTSFDQIVPQAVPLALQEDSPIRRRKTVSLTLHNANVIIHDDSTSSDKGRLRSKPNSDYLVQIEPASSDHPGWMIVRRYPDFETLHEVLRRIAQVSGVKAFTEQHQSLPNWKEHTKNSLRGEMERYLRDALWYKELAESEGMKRFLEKDHGQTSSSTKNGFPGIGWPTPSAFETMGKGMLDVLTSAPKGVAEGGKAIGGGITGVFTNIGNLGQKKVVNGTHVAGRSSTSTLPRMDSMNSIVASSRPGRASEDSLRTTPIVSTQPSILPTMPRQNSIAEGGSERDAPMSARSSMSGRRSVPQSRDPSRAPSSRRGTPLSSPTQGIMGDMKLPPPPGEIADDYGSFPDDFSMNLRTESNARASTSTAPSQQSPGRPSSSGTRRSSIQVGSNAAQKYRPQKEQTPLTEAETKVAVELMFAVINELYTLSSAWNIRRTLLNAAKTFLLRPANPSLAAIQALIQDSVIASNTSDAGVAAHIKNIRANSLPTEDELKRWPTELSTEEKDSLRLKARKLLVERGVPTALTGVMGQAATGEAMGRIFDCLQIEEVAKGLTFGLLLQGVRAVTQ</sequence>
<evidence type="ECO:0000256" key="3">
    <source>
        <dbReference type="SAM" id="MobiDB-lite"/>
    </source>
</evidence>
<feature type="compositionally biased region" description="Polar residues" evidence="3">
    <location>
        <begin position="434"/>
        <end position="454"/>
    </location>
</feature>
<keyword evidence="2" id="KW-0175">Coiled coil</keyword>
<gene>
    <name evidence="7" type="ORF">IFR04_007020</name>
</gene>
<feature type="region of interest" description="Disordered" evidence="3">
    <location>
        <begin position="736"/>
        <end position="916"/>
    </location>
</feature>
<dbReference type="PANTHER" id="PTHR22775">
    <property type="entry name" value="SORTING NEXIN"/>
    <property type="match status" value="1"/>
</dbReference>
<dbReference type="SMART" id="SM00313">
    <property type="entry name" value="PXA"/>
    <property type="match status" value="1"/>
</dbReference>
<proteinExistence type="inferred from homology"/>